<dbReference type="AlphaFoldDB" id="A0AAN8PXY4"/>
<dbReference type="GO" id="GO:0055037">
    <property type="term" value="C:recycling endosome"/>
    <property type="evidence" value="ECO:0007669"/>
    <property type="project" value="TreeGrafter"/>
</dbReference>
<protein>
    <recommendedName>
        <fullName evidence="1">Transferrin-like domain-containing protein</fullName>
    </recommendedName>
</protein>
<dbReference type="GO" id="GO:0005886">
    <property type="term" value="C:plasma membrane"/>
    <property type="evidence" value="ECO:0007669"/>
    <property type="project" value="TreeGrafter"/>
</dbReference>
<proteinExistence type="predicted"/>
<feature type="domain" description="Transferrin-like" evidence="1">
    <location>
        <begin position="24"/>
        <end position="356"/>
    </location>
</feature>
<accession>A0AAN8PXY4</accession>
<dbReference type="Proteomes" id="UP001372834">
    <property type="component" value="Unassembled WGS sequence"/>
</dbReference>
<feature type="domain" description="Transferrin-like" evidence="1">
    <location>
        <begin position="364"/>
        <end position="667"/>
    </location>
</feature>
<dbReference type="GO" id="GO:0005615">
    <property type="term" value="C:extracellular space"/>
    <property type="evidence" value="ECO:0007669"/>
    <property type="project" value="TreeGrafter"/>
</dbReference>
<dbReference type="PANTHER" id="PTHR11485:SF54">
    <property type="entry name" value="TRANSFERRIN"/>
    <property type="match status" value="1"/>
</dbReference>
<dbReference type="EMBL" id="JAWJWE010000003">
    <property type="protein sequence ID" value="KAK6639532.1"/>
    <property type="molecule type" value="Genomic_DNA"/>
</dbReference>
<dbReference type="SUPFAM" id="SSF53850">
    <property type="entry name" value="Periplasmic binding protein-like II"/>
    <property type="match status" value="2"/>
</dbReference>
<dbReference type="Gene3D" id="3.40.190.10">
    <property type="entry name" value="Periplasmic binding protein-like II"/>
    <property type="match status" value="3"/>
</dbReference>
<sequence>MGLPSRKPSQLLQSSMIALSDSALKICVVGNPKVKTTHTTKYCDLLNDSKNTPVSCVYETDRLGCLWAVSYRKADFAVFEPEDLYFSTQLEDSLILVVGEIKALKKNRYHHGTVVVVRKSSNITGTKDLQGKRVCHPGTESGPEWSTLFSQYFEERVAPPNCEEGLTLYEDRIKTTSNFFGSACKAGPWVVDPEEDERLKKKYWNLCALCDNGDCRVAEKYRGSGGSVTCLKDHIGDVLWARYDDVKLHIESSQNAASEYSFLCDDGKLMDITSEEPCFWLAKPWQVIGANRKSATDVQKVLEGLGNTVQAVWEHNLLNLIELYLHNIENLMVLRTPEDYLRRIPGYLSARIMSEGNCKPKHSVKLCVSSNQEEVKCTWMSKAAASLTVQPSLECVHKMNLTSCLKSVSERETDVVVVPPDYLYDAVTKFKLKTFLLESGNQFNDSYLVSAVVRKNSYFKRLKDLKGTRVCFTRRNGIGWNSAVTVLRQEGYIDSECSDHEGLSEFFSNICVFEQTEEDEDLPRCCPHLMVTTDHDMGALRCLQQDGCDVTFVDLSNTKQSEGETALSHENFKIICRTGKASDCQWMWSYVNYLMFSSKITGPKAQEAFTVFLQLGQFFGRNSRKNNPMFRIFGPFNEASNIIFRVRVIFVSNKGTCQIIIIQENFS</sequence>
<dbReference type="GO" id="GO:0006826">
    <property type="term" value="P:iron ion transport"/>
    <property type="evidence" value="ECO:0007669"/>
    <property type="project" value="TreeGrafter"/>
</dbReference>
<evidence type="ECO:0000313" key="2">
    <source>
        <dbReference type="EMBL" id="KAK6639532.1"/>
    </source>
</evidence>
<evidence type="ECO:0000313" key="3">
    <source>
        <dbReference type="Proteomes" id="UP001372834"/>
    </source>
</evidence>
<name>A0AAN8PXY4_POLSC</name>
<dbReference type="GO" id="GO:0005769">
    <property type="term" value="C:early endosome"/>
    <property type="evidence" value="ECO:0007669"/>
    <property type="project" value="TreeGrafter"/>
</dbReference>
<dbReference type="CDD" id="cd13529">
    <property type="entry name" value="PBP2_transferrin"/>
    <property type="match status" value="2"/>
</dbReference>
<reference evidence="2 3" key="1">
    <citation type="submission" date="2023-10" db="EMBL/GenBank/DDBJ databases">
        <title>Genomes of two closely related lineages of the louse Polyplax serrata with different host specificities.</title>
        <authorList>
            <person name="Martinu J."/>
            <person name="Tarabai H."/>
            <person name="Stefka J."/>
            <person name="Hypsa V."/>
        </authorList>
    </citation>
    <scope>NUCLEOTIDE SEQUENCE [LARGE SCALE GENOMIC DNA]</scope>
    <source>
        <strain evidence="2">HR10_N</strain>
    </source>
</reference>
<dbReference type="PROSITE" id="PS51408">
    <property type="entry name" value="TRANSFERRIN_LIKE_4"/>
    <property type="match status" value="2"/>
</dbReference>
<dbReference type="Pfam" id="PF00405">
    <property type="entry name" value="Transferrin"/>
    <property type="match status" value="2"/>
</dbReference>
<dbReference type="SMART" id="SM00094">
    <property type="entry name" value="TR_FER"/>
    <property type="match status" value="1"/>
</dbReference>
<comment type="caution">
    <text evidence="2">The sequence shown here is derived from an EMBL/GenBank/DDBJ whole genome shotgun (WGS) entry which is preliminary data.</text>
</comment>
<dbReference type="InterPro" id="IPR001156">
    <property type="entry name" value="Transferrin-like_dom"/>
</dbReference>
<organism evidence="2 3">
    <name type="scientific">Polyplax serrata</name>
    <name type="common">Common mouse louse</name>
    <dbReference type="NCBI Taxonomy" id="468196"/>
    <lineage>
        <taxon>Eukaryota</taxon>
        <taxon>Metazoa</taxon>
        <taxon>Ecdysozoa</taxon>
        <taxon>Arthropoda</taxon>
        <taxon>Hexapoda</taxon>
        <taxon>Insecta</taxon>
        <taxon>Pterygota</taxon>
        <taxon>Neoptera</taxon>
        <taxon>Paraneoptera</taxon>
        <taxon>Psocodea</taxon>
        <taxon>Troctomorpha</taxon>
        <taxon>Phthiraptera</taxon>
        <taxon>Anoplura</taxon>
        <taxon>Polyplacidae</taxon>
        <taxon>Polyplax</taxon>
    </lineage>
</organism>
<gene>
    <name evidence="2" type="ORF">RUM43_007805</name>
</gene>
<evidence type="ECO:0000259" key="1">
    <source>
        <dbReference type="PROSITE" id="PS51408"/>
    </source>
</evidence>
<dbReference type="PRINTS" id="PR00422">
    <property type="entry name" value="TRANSFERRIN"/>
</dbReference>
<dbReference type="PANTHER" id="PTHR11485">
    <property type="entry name" value="TRANSFERRIN"/>
    <property type="match status" value="1"/>
</dbReference>